<evidence type="ECO:0000256" key="2">
    <source>
        <dbReference type="ARBA" id="ARBA00022801"/>
    </source>
</evidence>
<dbReference type="PROSITE" id="PS51462">
    <property type="entry name" value="NUDIX"/>
    <property type="match status" value="1"/>
</dbReference>
<protein>
    <submittedName>
        <fullName evidence="6">NUDIX hydrolase</fullName>
    </submittedName>
</protein>
<comment type="cofactor">
    <cofactor evidence="1">
        <name>Mg(2+)</name>
        <dbReference type="ChEBI" id="CHEBI:18420"/>
    </cofactor>
</comment>
<evidence type="ECO:0000259" key="5">
    <source>
        <dbReference type="PROSITE" id="PS51462"/>
    </source>
</evidence>
<dbReference type="CDD" id="cd02883">
    <property type="entry name" value="NUDIX_Hydrolase"/>
    <property type="match status" value="1"/>
</dbReference>
<dbReference type="RefSeq" id="WP_377604688.1">
    <property type="nucleotide sequence ID" value="NZ_JBHUME010000010.1"/>
</dbReference>
<evidence type="ECO:0000313" key="6">
    <source>
        <dbReference type="EMBL" id="MFD2614144.1"/>
    </source>
</evidence>
<dbReference type="SUPFAM" id="SSF55811">
    <property type="entry name" value="Nudix"/>
    <property type="match status" value="1"/>
</dbReference>
<dbReference type="InterPro" id="IPR000086">
    <property type="entry name" value="NUDIX_hydrolase_dom"/>
</dbReference>
<evidence type="ECO:0000256" key="3">
    <source>
        <dbReference type="ARBA" id="ARBA00022842"/>
    </source>
</evidence>
<name>A0ABW5PGV5_9BACL</name>
<comment type="similarity">
    <text evidence="4">Belongs to the Nudix hydrolase family.</text>
</comment>
<dbReference type="InterPro" id="IPR015797">
    <property type="entry name" value="NUDIX_hydrolase-like_dom_sf"/>
</dbReference>
<evidence type="ECO:0000256" key="4">
    <source>
        <dbReference type="RuleBase" id="RU003476"/>
    </source>
</evidence>
<gene>
    <name evidence="6" type="ORF">ACFSUF_17185</name>
</gene>
<accession>A0ABW5PGV5</accession>
<dbReference type="EMBL" id="JBHUME010000010">
    <property type="protein sequence ID" value="MFD2614144.1"/>
    <property type="molecule type" value="Genomic_DNA"/>
</dbReference>
<evidence type="ECO:0000313" key="7">
    <source>
        <dbReference type="Proteomes" id="UP001597541"/>
    </source>
</evidence>
<dbReference type="PANTHER" id="PTHR43046:SF12">
    <property type="entry name" value="GDP-MANNOSE MANNOSYL HYDROLASE"/>
    <property type="match status" value="1"/>
</dbReference>
<evidence type="ECO:0000256" key="1">
    <source>
        <dbReference type="ARBA" id="ARBA00001946"/>
    </source>
</evidence>
<dbReference type="Gene3D" id="3.90.79.10">
    <property type="entry name" value="Nucleoside Triphosphate Pyrophosphohydrolase"/>
    <property type="match status" value="1"/>
</dbReference>
<dbReference type="InterPro" id="IPR020084">
    <property type="entry name" value="NUDIX_hydrolase_CS"/>
</dbReference>
<dbReference type="PROSITE" id="PS00893">
    <property type="entry name" value="NUDIX_BOX"/>
    <property type="match status" value="1"/>
</dbReference>
<dbReference type="GO" id="GO:0016787">
    <property type="term" value="F:hydrolase activity"/>
    <property type="evidence" value="ECO:0007669"/>
    <property type="project" value="UniProtKB-KW"/>
</dbReference>
<dbReference type="InterPro" id="IPR020476">
    <property type="entry name" value="Nudix_hydrolase"/>
</dbReference>
<proteinExistence type="inferred from homology"/>
<keyword evidence="2 4" id="KW-0378">Hydrolase</keyword>
<organism evidence="6 7">
    <name type="scientific">Paenibacillus gansuensis</name>
    <dbReference type="NCBI Taxonomy" id="306542"/>
    <lineage>
        <taxon>Bacteria</taxon>
        <taxon>Bacillati</taxon>
        <taxon>Bacillota</taxon>
        <taxon>Bacilli</taxon>
        <taxon>Bacillales</taxon>
        <taxon>Paenibacillaceae</taxon>
        <taxon>Paenibacillus</taxon>
    </lineage>
</organism>
<keyword evidence="3" id="KW-0460">Magnesium</keyword>
<comment type="caution">
    <text evidence="6">The sequence shown here is derived from an EMBL/GenBank/DDBJ whole genome shotgun (WGS) entry which is preliminary data.</text>
</comment>
<feature type="domain" description="Nudix hydrolase" evidence="5">
    <location>
        <begin position="5"/>
        <end position="136"/>
    </location>
</feature>
<dbReference type="Pfam" id="PF00293">
    <property type="entry name" value="NUDIX"/>
    <property type="match status" value="1"/>
</dbReference>
<dbReference type="PRINTS" id="PR00502">
    <property type="entry name" value="NUDIXFAMILY"/>
</dbReference>
<sequence length="160" mass="17714">MAWPTHIVAVSGIVENEQGQILLVKTQHGGWVCPGGQVEVGENLMDALIREIKEESGIEVVVSHIFGVFSNTGVHKWHDGVTGVPTKVMLDFVCKPVGGQLCTSEETSDCRWVAKDQALNLITAPAIRARYQAYLEFDGKTQYIDYVTKPNFEVKLNRTI</sequence>
<reference evidence="7" key="1">
    <citation type="journal article" date="2019" name="Int. J. Syst. Evol. Microbiol.">
        <title>The Global Catalogue of Microorganisms (GCM) 10K type strain sequencing project: providing services to taxonomists for standard genome sequencing and annotation.</title>
        <authorList>
            <consortium name="The Broad Institute Genomics Platform"/>
            <consortium name="The Broad Institute Genome Sequencing Center for Infectious Disease"/>
            <person name="Wu L."/>
            <person name="Ma J."/>
        </authorList>
    </citation>
    <scope>NUCLEOTIDE SEQUENCE [LARGE SCALE GENOMIC DNA]</scope>
    <source>
        <strain evidence="7">KCTC 3950</strain>
    </source>
</reference>
<dbReference type="PANTHER" id="PTHR43046">
    <property type="entry name" value="GDP-MANNOSE MANNOSYL HYDROLASE"/>
    <property type="match status" value="1"/>
</dbReference>
<keyword evidence="7" id="KW-1185">Reference proteome</keyword>
<dbReference type="Proteomes" id="UP001597541">
    <property type="component" value="Unassembled WGS sequence"/>
</dbReference>